<name>A0A3S4BIJ6_9BRAD</name>
<dbReference type="Proteomes" id="UP000289200">
    <property type="component" value="Unassembled WGS sequence"/>
</dbReference>
<gene>
    <name evidence="1" type="ORF">RHODGE_RHODGE_03992</name>
</gene>
<reference evidence="2" key="1">
    <citation type="submission" date="2018-10" db="EMBL/GenBank/DDBJ databases">
        <authorList>
            <person name="Peiro R."/>
            <person name="Begona"/>
            <person name="Cbmso G."/>
            <person name="Lopez M."/>
            <person name="Gonzalez S."/>
            <person name="Sacristan E."/>
            <person name="Castillo E."/>
        </authorList>
    </citation>
    <scope>NUCLEOTIDE SEQUENCE [LARGE SCALE GENOMIC DNA]</scope>
</reference>
<evidence type="ECO:0000313" key="1">
    <source>
        <dbReference type="EMBL" id="VCU10788.1"/>
    </source>
</evidence>
<dbReference type="EMBL" id="UWOC01000180">
    <property type="protein sequence ID" value="VCU10788.1"/>
    <property type="molecule type" value="Genomic_DNA"/>
</dbReference>
<dbReference type="RefSeq" id="WP_129610843.1">
    <property type="nucleotide sequence ID" value="NZ_UWOC01000180.1"/>
</dbReference>
<comment type="caution">
    <text evidence="1">The sequence shown here is derived from an EMBL/GenBank/DDBJ whole genome shotgun (WGS) entry which is preliminary data.</text>
</comment>
<evidence type="ECO:0000313" key="2">
    <source>
        <dbReference type="Proteomes" id="UP000289200"/>
    </source>
</evidence>
<organism evidence="1 2">
    <name type="scientific">Rhodoplanes serenus</name>
    <dbReference type="NCBI Taxonomy" id="200615"/>
    <lineage>
        <taxon>Bacteria</taxon>
        <taxon>Pseudomonadati</taxon>
        <taxon>Pseudomonadota</taxon>
        <taxon>Alphaproteobacteria</taxon>
        <taxon>Hyphomicrobiales</taxon>
        <taxon>Nitrobacteraceae</taxon>
        <taxon>Rhodoplanes</taxon>
    </lineage>
</organism>
<accession>A0A3S4BIJ6</accession>
<proteinExistence type="predicted"/>
<keyword evidence="2" id="KW-1185">Reference proteome</keyword>
<protein>
    <submittedName>
        <fullName evidence="1">Uncharacterized protein</fullName>
    </submittedName>
</protein>
<sequence>MADLSRLYDLARRVDRLAPPDRRRPDRFTEQKSELAAELRAIARAAGARPALPVGGQPTVIRVRGRPVLVQRRRAGFGLG</sequence>
<dbReference type="AlphaFoldDB" id="A0A3S4BIJ6"/>